<keyword evidence="6 10" id="KW-0378">Hydrolase</keyword>
<dbReference type="PANTHER" id="PTHR32120:SF10">
    <property type="entry name" value="SMALL RIBOSOMAL SUBUNIT BIOGENESIS GTPASE RSGA"/>
    <property type="match status" value="1"/>
</dbReference>
<dbReference type="HAMAP" id="MF_01820">
    <property type="entry name" value="GTPase_RsgA"/>
    <property type="match status" value="1"/>
</dbReference>
<feature type="binding site" evidence="10">
    <location>
        <begin position="156"/>
        <end position="159"/>
    </location>
    <ligand>
        <name>GTP</name>
        <dbReference type="ChEBI" id="CHEBI:37565"/>
    </ligand>
</feature>
<protein>
    <recommendedName>
        <fullName evidence="10">Small ribosomal subunit biogenesis GTPase RsgA</fullName>
        <ecNumber evidence="10">3.6.1.-</ecNumber>
    </recommendedName>
</protein>
<evidence type="ECO:0000256" key="10">
    <source>
        <dbReference type="HAMAP-Rule" id="MF_01820"/>
    </source>
</evidence>
<evidence type="ECO:0000256" key="7">
    <source>
        <dbReference type="ARBA" id="ARBA00022833"/>
    </source>
</evidence>
<dbReference type="Pfam" id="PF03193">
    <property type="entry name" value="RsgA_GTPase"/>
    <property type="match status" value="1"/>
</dbReference>
<keyword evidence="3 10" id="KW-0479">Metal-binding</keyword>
<evidence type="ECO:0000313" key="15">
    <source>
        <dbReference type="Proteomes" id="UP000565723"/>
    </source>
</evidence>
<keyword evidence="1 10" id="KW-0963">Cytoplasm</keyword>
<dbReference type="OMA" id="RFHDCAH"/>
<dbReference type="PROSITE" id="PS50936">
    <property type="entry name" value="ENGC_GTPASE"/>
    <property type="match status" value="1"/>
</dbReference>
<comment type="caution">
    <text evidence="14">The sequence shown here is derived from an EMBL/GenBank/DDBJ whole genome shotgun (WGS) entry which is preliminary data.</text>
</comment>
<proteinExistence type="inferred from homology"/>
<comment type="subcellular location">
    <subcellularLocation>
        <location evidence="10">Cytoplasm</location>
    </subcellularLocation>
</comment>
<evidence type="ECO:0000256" key="5">
    <source>
        <dbReference type="ARBA" id="ARBA00022741"/>
    </source>
</evidence>
<dbReference type="EMBL" id="JABXIY010000051">
    <property type="protein sequence ID" value="NVK98862.1"/>
    <property type="molecule type" value="Genomic_DNA"/>
</dbReference>
<dbReference type="AlphaFoldDB" id="A0A850LMP7"/>
<dbReference type="Gene3D" id="3.40.50.300">
    <property type="entry name" value="P-loop containing nucleotide triphosphate hydrolases"/>
    <property type="match status" value="1"/>
</dbReference>
<comment type="subunit">
    <text evidence="10">Monomer. Associates with 30S ribosomal subunit, binds 16S rRNA.</text>
</comment>
<keyword evidence="2 10" id="KW-0690">Ribosome biogenesis</keyword>
<evidence type="ECO:0000259" key="12">
    <source>
        <dbReference type="PROSITE" id="PS50936"/>
    </source>
</evidence>
<feature type="domain" description="CP-type G" evidence="13">
    <location>
        <begin position="111"/>
        <end position="266"/>
    </location>
</feature>
<feature type="region of interest" description="Disordered" evidence="11">
    <location>
        <begin position="1"/>
        <end position="20"/>
    </location>
</feature>
<dbReference type="InterPro" id="IPR010914">
    <property type="entry name" value="RsgA_GTPase_dom"/>
</dbReference>
<dbReference type="PANTHER" id="PTHR32120">
    <property type="entry name" value="SMALL RIBOSOMAL SUBUNIT BIOGENESIS GTPASE RSGA"/>
    <property type="match status" value="1"/>
</dbReference>
<dbReference type="InterPro" id="IPR030378">
    <property type="entry name" value="G_CP_dom"/>
</dbReference>
<sequence length="360" mass="39641">MTRDYSNFLPQRARDGGSQASLSPLQALGWQPFFAQQVSVDDMIATPPVRVVEVHRSGLHVLGDDIDTTLPPRADVTVGDWLMLDPSHPRSSRALERTSLIKRRAPGTDRQEQLIAANIDTVFIVTSCNQDFKVARLERYAALAFEARITPVIVVTKTDLVTDAQSYIDAARAVSEMIEVVALDARGSAPKADLAAWCKPGKTVAFLGSSGVGKSTLANALLDSQFIETQTIREDDAKGRHTTTRRELHAMPNGCLILDTPGMRELQLTDAADGINDLFADIQELATQCRFNDCQHETEPGCAVLKAVDEGVLDARRLGRWRKLMAEDAFNSASLAERRSRDKAFGKMVRGVKKIKDVRR</sequence>
<dbReference type="Gene3D" id="1.10.40.50">
    <property type="entry name" value="Probable gtpase engc, domain 3"/>
    <property type="match status" value="1"/>
</dbReference>
<evidence type="ECO:0000256" key="4">
    <source>
        <dbReference type="ARBA" id="ARBA00022730"/>
    </source>
</evidence>
<dbReference type="GO" id="GO:0005525">
    <property type="term" value="F:GTP binding"/>
    <property type="evidence" value="ECO:0007669"/>
    <property type="project" value="UniProtKB-UniRule"/>
</dbReference>
<accession>A0A850LMP7</accession>
<evidence type="ECO:0000256" key="2">
    <source>
        <dbReference type="ARBA" id="ARBA00022517"/>
    </source>
</evidence>
<reference evidence="14 15" key="1">
    <citation type="journal article" date="2020" name="Proc. Natl. Acad. Sci. U.S.A.">
        <title>Ecological drivers of bacterial community assembly in synthetic phycospheres.</title>
        <authorList>
            <person name="Fu H."/>
            <person name="Uchimiya M."/>
            <person name="Gore J."/>
            <person name="Moran M.A."/>
        </authorList>
    </citation>
    <scope>NUCLEOTIDE SEQUENCE [LARGE SCALE GENOMIC DNA]</scope>
    <source>
        <strain evidence="14">HF-Din03</strain>
    </source>
</reference>
<dbReference type="RefSeq" id="WP_011048270.1">
    <property type="nucleotide sequence ID" value="NZ_CP076685.1"/>
</dbReference>
<evidence type="ECO:0000256" key="8">
    <source>
        <dbReference type="ARBA" id="ARBA00022884"/>
    </source>
</evidence>
<dbReference type="Proteomes" id="UP000565723">
    <property type="component" value="Unassembled WGS sequence"/>
</dbReference>
<dbReference type="GO" id="GO:0003924">
    <property type="term" value="F:GTPase activity"/>
    <property type="evidence" value="ECO:0007669"/>
    <property type="project" value="UniProtKB-UniRule"/>
</dbReference>
<dbReference type="InterPro" id="IPR004881">
    <property type="entry name" value="Ribosome_biogen_GTPase_RsgA"/>
</dbReference>
<evidence type="ECO:0000256" key="11">
    <source>
        <dbReference type="SAM" id="MobiDB-lite"/>
    </source>
</evidence>
<keyword evidence="8 10" id="KW-0694">RNA-binding</keyword>
<dbReference type="PROSITE" id="PS51721">
    <property type="entry name" value="G_CP"/>
    <property type="match status" value="1"/>
</dbReference>
<feature type="binding site" evidence="10">
    <location>
        <position position="289"/>
    </location>
    <ligand>
        <name>Zn(2+)</name>
        <dbReference type="ChEBI" id="CHEBI:29105"/>
    </ligand>
</feature>
<comment type="function">
    <text evidence="10">One of several proteins that assist in the late maturation steps of the functional core of the 30S ribosomal subunit. Helps release RbfA from mature subunits. May play a role in the assembly of ribosomal proteins into the subunit. Circularly permuted GTPase that catalyzes slow GTP hydrolysis, GTPase activity is stimulated by the 30S ribosomal subunit.</text>
</comment>
<evidence type="ECO:0000313" key="14">
    <source>
        <dbReference type="EMBL" id="NVK98862.1"/>
    </source>
</evidence>
<keyword evidence="7 10" id="KW-0862">Zinc</keyword>
<dbReference type="InterPro" id="IPR027417">
    <property type="entry name" value="P-loop_NTPase"/>
</dbReference>
<dbReference type="GO" id="GO:0042274">
    <property type="term" value="P:ribosomal small subunit biogenesis"/>
    <property type="evidence" value="ECO:0007669"/>
    <property type="project" value="UniProtKB-UniRule"/>
</dbReference>
<evidence type="ECO:0000256" key="3">
    <source>
        <dbReference type="ARBA" id="ARBA00022723"/>
    </source>
</evidence>
<dbReference type="GO" id="GO:0019843">
    <property type="term" value="F:rRNA binding"/>
    <property type="evidence" value="ECO:0007669"/>
    <property type="project" value="UniProtKB-KW"/>
</dbReference>
<feature type="domain" description="EngC GTPase" evidence="12">
    <location>
        <begin position="117"/>
        <end position="264"/>
    </location>
</feature>
<organism evidence="14 15">
    <name type="scientific">Ruegeria pomeroyi</name>
    <dbReference type="NCBI Taxonomy" id="89184"/>
    <lineage>
        <taxon>Bacteria</taxon>
        <taxon>Pseudomonadati</taxon>
        <taxon>Pseudomonadota</taxon>
        <taxon>Alphaproteobacteria</taxon>
        <taxon>Rhodobacterales</taxon>
        <taxon>Roseobacteraceae</taxon>
        <taxon>Ruegeria</taxon>
    </lineage>
</organism>
<keyword evidence="9 10" id="KW-0342">GTP-binding</keyword>
<dbReference type="NCBIfam" id="TIGR00157">
    <property type="entry name" value="ribosome small subunit-dependent GTPase A"/>
    <property type="match status" value="1"/>
</dbReference>
<evidence type="ECO:0000256" key="1">
    <source>
        <dbReference type="ARBA" id="ARBA00022490"/>
    </source>
</evidence>
<dbReference type="SUPFAM" id="SSF52540">
    <property type="entry name" value="P-loop containing nucleoside triphosphate hydrolases"/>
    <property type="match status" value="1"/>
</dbReference>
<dbReference type="GO" id="GO:0005737">
    <property type="term" value="C:cytoplasm"/>
    <property type="evidence" value="ECO:0007669"/>
    <property type="project" value="UniProtKB-SubCell"/>
</dbReference>
<evidence type="ECO:0000256" key="6">
    <source>
        <dbReference type="ARBA" id="ARBA00022801"/>
    </source>
</evidence>
<evidence type="ECO:0000256" key="9">
    <source>
        <dbReference type="ARBA" id="ARBA00023134"/>
    </source>
</evidence>
<comment type="cofactor">
    <cofactor evidence="10">
        <name>Zn(2+)</name>
        <dbReference type="ChEBI" id="CHEBI:29105"/>
    </cofactor>
    <text evidence="10">Binds 1 zinc ion per subunit.</text>
</comment>
<dbReference type="CDD" id="cd01854">
    <property type="entry name" value="YjeQ_EngC"/>
    <property type="match status" value="1"/>
</dbReference>
<feature type="binding site" evidence="10">
    <location>
        <begin position="208"/>
        <end position="216"/>
    </location>
    <ligand>
        <name>GTP</name>
        <dbReference type="ChEBI" id="CHEBI:37565"/>
    </ligand>
</feature>
<feature type="binding site" evidence="10">
    <location>
        <position position="294"/>
    </location>
    <ligand>
        <name>Zn(2+)</name>
        <dbReference type="ChEBI" id="CHEBI:29105"/>
    </ligand>
</feature>
<keyword evidence="5 10" id="KW-0547">Nucleotide-binding</keyword>
<feature type="binding site" evidence="10">
    <location>
        <position position="296"/>
    </location>
    <ligand>
        <name>Zn(2+)</name>
        <dbReference type="ChEBI" id="CHEBI:29105"/>
    </ligand>
</feature>
<dbReference type="EC" id="3.6.1.-" evidence="10"/>
<dbReference type="GO" id="GO:0046872">
    <property type="term" value="F:metal ion binding"/>
    <property type="evidence" value="ECO:0007669"/>
    <property type="project" value="UniProtKB-KW"/>
</dbReference>
<name>A0A850LMP7_9RHOB</name>
<gene>
    <name evidence="10 14" type="primary">rsgA</name>
    <name evidence="14" type="ORF">HW564_18190</name>
</gene>
<keyword evidence="4 10" id="KW-0699">rRNA-binding</keyword>
<comment type="similarity">
    <text evidence="10">Belongs to the TRAFAC class YlqF/YawG GTPase family. RsgA subfamily.</text>
</comment>
<evidence type="ECO:0000259" key="13">
    <source>
        <dbReference type="PROSITE" id="PS51721"/>
    </source>
</evidence>
<feature type="binding site" evidence="10">
    <location>
        <position position="302"/>
    </location>
    <ligand>
        <name>Zn(2+)</name>
        <dbReference type="ChEBI" id="CHEBI:29105"/>
    </ligand>
</feature>